<dbReference type="Gene3D" id="3.30.1510.10">
    <property type="entry name" value="Domain 2, N(10)-formyltetrahydrofolate synthetase"/>
    <property type="match status" value="1"/>
</dbReference>
<dbReference type="HAMAP" id="MF_01543">
    <property type="entry name" value="FTHFS"/>
    <property type="match status" value="1"/>
</dbReference>
<keyword evidence="5 6" id="KW-0067">ATP-binding</keyword>
<dbReference type="GO" id="GO:0035999">
    <property type="term" value="P:tetrahydrofolate interconversion"/>
    <property type="evidence" value="ECO:0007669"/>
    <property type="project" value="UniProtKB-UniRule"/>
</dbReference>
<evidence type="ECO:0000256" key="6">
    <source>
        <dbReference type="HAMAP-Rule" id="MF_01543"/>
    </source>
</evidence>
<dbReference type="Gene3D" id="3.40.50.300">
    <property type="entry name" value="P-loop containing nucleotide triphosphate hydrolases"/>
    <property type="match status" value="1"/>
</dbReference>
<dbReference type="NCBIfam" id="NF010031">
    <property type="entry name" value="PRK13506.1"/>
    <property type="match status" value="1"/>
</dbReference>
<feature type="binding site" evidence="6">
    <location>
        <begin position="68"/>
        <end position="75"/>
    </location>
    <ligand>
        <name>ATP</name>
        <dbReference type="ChEBI" id="CHEBI:30616"/>
    </ligand>
</feature>
<evidence type="ECO:0000256" key="2">
    <source>
        <dbReference type="ARBA" id="ARBA00022563"/>
    </source>
</evidence>
<evidence type="ECO:0000256" key="3">
    <source>
        <dbReference type="ARBA" id="ARBA00022598"/>
    </source>
</evidence>
<evidence type="ECO:0000313" key="7">
    <source>
        <dbReference type="EMBL" id="MDP0588730.1"/>
    </source>
</evidence>
<accession>A0AA90NLB1</accession>
<dbReference type="NCBIfam" id="NF010030">
    <property type="entry name" value="PRK13505.1"/>
    <property type="match status" value="1"/>
</dbReference>
<dbReference type="GO" id="GO:0005524">
    <property type="term" value="F:ATP binding"/>
    <property type="evidence" value="ECO:0007669"/>
    <property type="project" value="UniProtKB-UniRule"/>
</dbReference>
<dbReference type="Pfam" id="PF01268">
    <property type="entry name" value="FTHFS"/>
    <property type="match status" value="1"/>
</dbReference>
<dbReference type="EMBL" id="JASXSV010000006">
    <property type="protein sequence ID" value="MDP0588730.1"/>
    <property type="molecule type" value="Genomic_DNA"/>
</dbReference>
<protein>
    <recommendedName>
        <fullName evidence="6">Formate--tetrahydrofolate ligase</fullName>
        <ecNumber evidence="6">6.3.4.3</ecNumber>
    </recommendedName>
    <alternativeName>
        <fullName evidence="6">Formyltetrahydrofolate synthetase</fullName>
        <shortName evidence="6">FHS</shortName>
        <shortName evidence="6">FTHFS</shortName>
    </alternativeName>
</protein>
<name>A0AA90NLB1_9GAMM</name>
<dbReference type="InterPro" id="IPR027417">
    <property type="entry name" value="P-loop_NTPase"/>
</dbReference>
<keyword evidence="8" id="KW-1185">Reference proteome</keyword>
<evidence type="ECO:0000256" key="1">
    <source>
        <dbReference type="ARBA" id="ARBA00004777"/>
    </source>
</evidence>
<evidence type="ECO:0000256" key="4">
    <source>
        <dbReference type="ARBA" id="ARBA00022741"/>
    </source>
</evidence>
<reference evidence="7 8" key="1">
    <citation type="journal article" date="2023" name="bioRxiv">
        <title>An intranuclear bacterial parasite of deep-sea mussels expresses apoptosis inhibitors acquired from its host.</title>
        <authorList>
            <person name="Gonzalez Porras M.A."/>
            <person name="Assie A."/>
            <person name="Tietjen M."/>
            <person name="Violette M."/>
            <person name="Kleiner M."/>
            <person name="Gruber-Vodicka H."/>
            <person name="Dubilier N."/>
            <person name="Leisch N."/>
        </authorList>
    </citation>
    <scope>NUCLEOTIDE SEQUENCE [LARGE SCALE GENOMIC DNA]</scope>
    <source>
        <strain evidence="7">IAP13</strain>
    </source>
</reference>
<dbReference type="SUPFAM" id="SSF52540">
    <property type="entry name" value="P-loop containing nucleoside triphosphate hydrolases"/>
    <property type="match status" value="1"/>
</dbReference>
<dbReference type="InterPro" id="IPR020628">
    <property type="entry name" value="Formate_THF_ligase_CS"/>
</dbReference>
<dbReference type="CDD" id="cd00477">
    <property type="entry name" value="FTHFS"/>
    <property type="match status" value="1"/>
</dbReference>
<comment type="similarity">
    <text evidence="6">Belongs to the formate--tetrahydrofolate ligase family.</text>
</comment>
<evidence type="ECO:0000256" key="5">
    <source>
        <dbReference type="ARBA" id="ARBA00022840"/>
    </source>
</evidence>
<dbReference type="AlphaFoldDB" id="A0AA90NLB1"/>
<dbReference type="Proteomes" id="UP001178148">
    <property type="component" value="Unassembled WGS sequence"/>
</dbReference>
<keyword evidence="4 6" id="KW-0547">Nucleotide-binding</keyword>
<comment type="caution">
    <text evidence="7">The sequence shown here is derived from an EMBL/GenBank/DDBJ whole genome shotgun (WGS) entry which is preliminary data.</text>
</comment>
<comment type="pathway">
    <text evidence="1 6">One-carbon metabolism; tetrahydrofolate interconversion.</text>
</comment>
<dbReference type="EC" id="6.3.4.3" evidence="6"/>
<dbReference type="InterPro" id="IPR000559">
    <property type="entry name" value="Formate_THF_ligase"/>
</dbReference>
<sequence>MKSDIEISRSAHLSNITSIASQIGINIKDIEPYGHYKAKVDINILQHLSEQSSQKDGKLILVSAITPTPFGEGKTVTTIGLTMGLSMIGKKAISCIRQASMGPVFGVKGGAAGGGYAQVAPIEDVNLHLTGDIHAVSSAHNLAAAALDSRLYHEEREGYDAFEKRSGLKALKIDPERITWRRVVDHNDRALRTIRTGLPGVNDTINLNGVPLTSGFDITAASELMAILALTDSLQDIRQRIGNIVLAYNKKREPITAEAIKVAGAMTVIMKNTINPTLMQNLEGGACFIHGGPFANIAHGNSSILADKLALKLSEYVVTEAGFGSDMGLEKFCNIKAHYSGKTPDAVVLVCSLRGLKSHSGQFELKPGLPLDKGMIEPNQDALNKGVSNLRWHINNVKRYGLPVVTAINRFPEDSKKELDWVLKKALELGATKAAISNSFCLGGKGATTLAQAVEEACNYKTRFQRLYPIDTGIKEKITQLAINGYGAGQVKFTSHALQQIEQLEEEGYGFLPICMAKTPLSISHDPTLKGCPEGFEFPVHDVRLSAGAGFVYIISGKIMTMPGLGSKPNFMSIDIDQDGIITGLD</sequence>
<dbReference type="FunFam" id="3.10.410.10:FF:000001">
    <property type="entry name" value="Putative formate--tetrahydrofolate ligase"/>
    <property type="match status" value="1"/>
</dbReference>
<dbReference type="Gene3D" id="3.10.410.10">
    <property type="entry name" value="Formyltetrahydrofolate synthetase, domain 3"/>
    <property type="match status" value="1"/>
</dbReference>
<comment type="catalytic activity">
    <reaction evidence="6">
        <text>(6S)-5,6,7,8-tetrahydrofolate + formate + ATP = (6R)-10-formyltetrahydrofolate + ADP + phosphate</text>
        <dbReference type="Rhea" id="RHEA:20221"/>
        <dbReference type="ChEBI" id="CHEBI:15740"/>
        <dbReference type="ChEBI" id="CHEBI:30616"/>
        <dbReference type="ChEBI" id="CHEBI:43474"/>
        <dbReference type="ChEBI" id="CHEBI:57453"/>
        <dbReference type="ChEBI" id="CHEBI:195366"/>
        <dbReference type="ChEBI" id="CHEBI:456216"/>
        <dbReference type="EC" id="6.3.4.3"/>
    </reaction>
</comment>
<evidence type="ECO:0000313" key="8">
    <source>
        <dbReference type="Proteomes" id="UP001178148"/>
    </source>
</evidence>
<dbReference type="PROSITE" id="PS00721">
    <property type="entry name" value="FTHFS_1"/>
    <property type="match status" value="1"/>
</dbReference>
<keyword evidence="3 6" id="KW-0436">Ligase</keyword>
<organism evidence="7 8">
    <name type="scientific">Candidatus Endonucleibacter bathymodioli</name>
    <dbReference type="NCBI Taxonomy" id="539814"/>
    <lineage>
        <taxon>Bacteria</taxon>
        <taxon>Pseudomonadati</taxon>
        <taxon>Pseudomonadota</taxon>
        <taxon>Gammaproteobacteria</taxon>
        <taxon>Oceanospirillales</taxon>
        <taxon>Endozoicomonadaceae</taxon>
        <taxon>Candidatus Endonucleibacter</taxon>
    </lineage>
</organism>
<proteinExistence type="inferred from homology"/>
<dbReference type="GO" id="GO:0004329">
    <property type="term" value="F:formate-tetrahydrofolate ligase activity"/>
    <property type="evidence" value="ECO:0007669"/>
    <property type="project" value="UniProtKB-UniRule"/>
</dbReference>
<keyword evidence="2 6" id="KW-0554">One-carbon metabolism</keyword>
<gene>
    <name evidence="6" type="primary">fhs</name>
    <name evidence="7" type="ORF">QS748_05840</name>
</gene>